<dbReference type="GO" id="GO:0008184">
    <property type="term" value="F:glycogen phosphorylase activity"/>
    <property type="evidence" value="ECO:0007669"/>
    <property type="project" value="InterPro"/>
</dbReference>
<protein>
    <submittedName>
        <fullName evidence="2">Phosphorylase</fullName>
    </submittedName>
</protein>
<accession>A0A060BSX3</accession>
<sequence>MKLMLNGALTVATLDGANVEIKQYVGDDNISFWLNKQEVYQYYRDHNYHSLDYYHNNPYNSSS</sequence>
<proteinExistence type="inferred from homology"/>
<dbReference type="InterPro" id="IPR000811">
    <property type="entry name" value="Glyco_trans_35"/>
</dbReference>
<name>A0A060BSX3_9LACO</name>
<dbReference type="AlphaFoldDB" id="A0A060BSX3"/>
<dbReference type="GO" id="GO:0005975">
    <property type="term" value="P:carbohydrate metabolic process"/>
    <property type="evidence" value="ECO:0007669"/>
    <property type="project" value="InterPro"/>
</dbReference>
<comment type="similarity">
    <text evidence="1">Belongs to the glycogen phosphorylase family.</text>
</comment>
<evidence type="ECO:0000256" key="1">
    <source>
        <dbReference type="ARBA" id="ARBA00006047"/>
    </source>
</evidence>
<dbReference type="SUPFAM" id="SSF53756">
    <property type="entry name" value="UDP-Glycosyltransferase/glycogen phosphorylase"/>
    <property type="match status" value="1"/>
</dbReference>
<dbReference type="Gene3D" id="3.40.50.2000">
    <property type="entry name" value="Glycogen Phosphorylase B"/>
    <property type="match status" value="1"/>
</dbReference>
<dbReference type="Pfam" id="PF00343">
    <property type="entry name" value="Phosphorylase"/>
    <property type="match status" value="1"/>
</dbReference>
<dbReference type="EMBL" id="KF120232">
    <property type="protein sequence ID" value="AIA87503.1"/>
    <property type="molecule type" value="Genomic_DNA"/>
</dbReference>
<organism evidence="2">
    <name type="scientific">uncultured Lactobacillus sp</name>
    <dbReference type="NCBI Taxonomy" id="153152"/>
    <lineage>
        <taxon>Bacteria</taxon>
        <taxon>Bacillati</taxon>
        <taxon>Bacillota</taxon>
        <taxon>Bacilli</taxon>
        <taxon>Lactobacillales</taxon>
        <taxon>Lactobacillaceae</taxon>
        <taxon>Lactobacillus</taxon>
        <taxon>environmental samples</taxon>
    </lineage>
</organism>
<evidence type="ECO:0000313" key="2">
    <source>
        <dbReference type="EMBL" id="AIA87503.1"/>
    </source>
</evidence>
<reference evidence="2" key="1">
    <citation type="journal article" date="2013" name="Environ. Microbiol.">
        <title>Seasonally variable intestinal metagenomes of the red palm weevil (Rhynchophorus ferrugineus).</title>
        <authorList>
            <person name="Jia S."/>
            <person name="Zhang X."/>
            <person name="Zhang G."/>
            <person name="Yin A."/>
            <person name="Zhang S."/>
            <person name="Li F."/>
            <person name="Wang L."/>
            <person name="Zhao D."/>
            <person name="Yun Q."/>
            <person name="Tala"/>
            <person name="Wang J."/>
            <person name="Sun G."/>
            <person name="Baabdullah M."/>
            <person name="Yu X."/>
            <person name="Hu S."/>
            <person name="Al-Mssallem I.S."/>
            <person name="Yu J."/>
        </authorList>
    </citation>
    <scope>NUCLEOTIDE SEQUENCE</scope>
</reference>